<protein>
    <recommendedName>
        <fullName evidence="7">DUF1736 domain-containing protein</fullName>
    </recommendedName>
</protein>
<dbReference type="EMBL" id="HBIZ01036058">
    <property type="protein sequence ID" value="CAE0770371.1"/>
    <property type="molecule type" value="Transcribed_RNA"/>
</dbReference>
<dbReference type="InterPro" id="IPR052346">
    <property type="entry name" value="O-mannosyl-transferase_TMTC"/>
</dbReference>
<dbReference type="PANTHER" id="PTHR44227">
    <property type="match status" value="1"/>
</dbReference>
<dbReference type="AlphaFoldDB" id="A0A7S4BM56"/>
<feature type="transmembrane region" description="Helical" evidence="5">
    <location>
        <begin position="431"/>
        <end position="449"/>
    </location>
</feature>
<evidence type="ECO:0000256" key="5">
    <source>
        <dbReference type="SAM" id="Phobius"/>
    </source>
</evidence>
<proteinExistence type="predicted"/>
<feature type="signal peptide" evidence="6">
    <location>
        <begin position="1"/>
        <end position="23"/>
    </location>
</feature>
<feature type="transmembrane region" description="Helical" evidence="5">
    <location>
        <begin position="376"/>
        <end position="396"/>
    </location>
</feature>
<dbReference type="GO" id="GO:0035269">
    <property type="term" value="P:protein O-linked glycosylation via mannose"/>
    <property type="evidence" value="ECO:0007669"/>
    <property type="project" value="TreeGrafter"/>
</dbReference>
<feature type="transmembrane region" description="Helical" evidence="5">
    <location>
        <begin position="183"/>
        <end position="203"/>
    </location>
</feature>
<name>A0A7S4BM56_CHRCT</name>
<keyword evidence="5" id="KW-1133">Transmembrane helix</keyword>
<feature type="region of interest" description="Disordered" evidence="4">
    <location>
        <begin position="248"/>
        <end position="274"/>
    </location>
</feature>
<keyword evidence="6" id="KW-0732">Signal</keyword>
<dbReference type="PANTHER" id="PTHR44227:SF3">
    <property type="entry name" value="PROTEIN O-MANNOSYL-TRANSFERASE TMTC4"/>
    <property type="match status" value="1"/>
</dbReference>
<dbReference type="GO" id="GO:0000030">
    <property type="term" value="F:mannosyltransferase activity"/>
    <property type="evidence" value="ECO:0007669"/>
    <property type="project" value="TreeGrafter"/>
</dbReference>
<evidence type="ECO:0000256" key="3">
    <source>
        <dbReference type="ARBA" id="ARBA00023136"/>
    </source>
</evidence>
<feature type="transmembrane region" description="Helical" evidence="5">
    <location>
        <begin position="403"/>
        <end position="425"/>
    </location>
</feature>
<dbReference type="InterPro" id="IPR013618">
    <property type="entry name" value="TMTC_DUF1736"/>
</dbReference>
<dbReference type="GO" id="GO:0030968">
    <property type="term" value="P:endoplasmic reticulum unfolded protein response"/>
    <property type="evidence" value="ECO:0007669"/>
    <property type="project" value="TreeGrafter"/>
</dbReference>
<evidence type="ECO:0000256" key="2">
    <source>
        <dbReference type="ARBA" id="ARBA00022803"/>
    </source>
</evidence>
<dbReference type="GO" id="GO:0005783">
    <property type="term" value="C:endoplasmic reticulum"/>
    <property type="evidence" value="ECO:0007669"/>
    <property type="project" value="TreeGrafter"/>
</dbReference>
<feature type="domain" description="DUF1736" evidence="7">
    <location>
        <begin position="328"/>
        <end position="383"/>
    </location>
</feature>
<evidence type="ECO:0000259" key="7">
    <source>
        <dbReference type="Pfam" id="PF08409"/>
    </source>
</evidence>
<dbReference type="Pfam" id="PF08409">
    <property type="entry name" value="TMTC_DUF1736"/>
    <property type="match status" value="1"/>
</dbReference>
<reference evidence="8" key="1">
    <citation type="submission" date="2021-01" db="EMBL/GenBank/DDBJ databases">
        <authorList>
            <person name="Corre E."/>
            <person name="Pelletier E."/>
            <person name="Niang G."/>
            <person name="Scheremetjew M."/>
            <person name="Finn R."/>
            <person name="Kale V."/>
            <person name="Holt S."/>
            <person name="Cochrane G."/>
            <person name="Meng A."/>
            <person name="Brown T."/>
            <person name="Cohen L."/>
        </authorList>
    </citation>
    <scope>NUCLEOTIDE SEQUENCE</scope>
    <source>
        <strain evidence="8">CCMP645</strain>
    </source>
</reference>
<feature type="transmembrane region" description="Helical" evidence="5">
    <location>
        <begin position="291"/>
        <end position="309"/>
    </location>
</feature>
<keyword evidence="2" id="KW-0802">TPR repeat</keyword>
<evidence type="ECO:0000256" key="4">
    <source>
        <dbReference type="SAM" id="MobiDB-lite"/>
    </source>
</evidence>
<feature type="chain" id="PRO_5031560893" description="DUF1736 domain-containing protein" evidence="6">
    <location>
        <begin position="24"/>
        <end position="530"/>
    </location>
</feature>
<evidence type="ECO:0000256" key="1">
    <source>
        <dbReference type="ARBA" id="ARBA00022737"/>
    </source>
</evidence>
<accession>A0A7S4BM56</accession>
<gene>
    <name evidence="8" type="ORF">PCAR00345_LOCUS22983</name>
</gene>
<organism evidence="8">
    <name type="scientific">Chrysotila carterae</name>
    <name type="common">Marine alga</name>
    <name type="synonym">Syracosphaera carterae</name>
    <dbReference type="NCBI Taxonomy" id="13221"/>
    <lineage>
        <taxon>Eukaryota</taxon>
        <taxon>Haptista</taxon>
        <taxon>Haptophyta</taxon>
        <taxon>Prymnesiophyceae</taxon>
        <taxon>Isochrysidales</taxon>
        <taxon>Isochrysidaceae</taxon>
        <taxon>Chrysotila</taxon>
    </lineage>
</organism>
<keyword evidence="1" id="KW-0677">Repeat</keyword>
<feature type="transmembrane region" description="Helical" evidence="5">
    <location>
        <begin position="153"/>
        <end position="171"/>
    </location>
</feature>
<feature type="transmembrane region" description="Helical" evidence="5">
    <location>
        <begin position="461"/>
        <end position="482"/>
    </location>
</feature>
<keyword evidence="5" id="KW-0812">Transmembrane</keyword>
<sequence>MKLWLLPSAVGVLLFCTPKRVYGPFLYDDKAAVQGNPIVIGNHSLTEALRLAFSKDFWGKDDLTDEKSHKSFRPIVTLSYYANFELHGLSTWGYHLVNAVVHGINTALAYGLVRAAYGWDPQSTRDAWVAAMLFAVHPVHCEAVQNMVGRAEVFMAFFYMLGFIAYAHLLLGRGPLAPPTSLTPRAALGVVIMLFCSLCAMLCKETGVTLPLFCIVWDALVVMRLQLHQLARLNLTLALPSLHDATNANDTHDTSAKDATNANDANDANDDHDSRRLPFDGRAWRAARAAAARYAASLLVCVAMALWRASLNGDTEASINVKQNAPGFYPHPLWRSISIAWVWVEYCWTCVVPFNLCCDWSAPALPPIESWDDARLLPLSLCAVAAARALYSVALVRTHTRTLMGIATAFMPFLLASNLLFPVGTCKAERVLYLPVLGVCMLLAQALSPAGNASRAPPRRLGLAVAFGAVVAAYAGQCWWYADVWTDGAALWENAVAVQDGRPSFLRGRSTVAQTGIFIYAHAVYAGPPM</sequence>
<evidence type="ECO:0000256" key="6">
    <source>
        <dbReference type="SAM" id="SignalP"/>
    </source>
</evidence>
<evidence type="ECO:0000313" key="8">
    <source>
        <dbReference type="EMBL" id="CAE0770371.1"/>
    </source>
</evidence>
<keyword evidence="3 5" id="KW-0472">Membrane</keyword>